<sequence>MANERVEGTLIPATATLARVIGAGQSGNQIARAVMLNLTNHDLSNNRSFQLYFKPQAESLDTTKHKTFNVLLKKGASRRINLPLINLQEGDEIHWQASAASLVAGSISLDEINEDSAYVNIPAQYAPNGTFDDLREVPSGLECGGLLLGAHNIDSVAREVEFRAVESGASTAQRYTIWQRRGDNPLKPGETDWSFWPYEFLTGTGAYQAGADAVDKVVVFGGLTEFVIS</sequence>
<proteinExistence type="predicted"/>
<reference evidence="1" key="1">
    <citation type="journal article" date="2015" name="Nature">
        <title>Complex archaea that bridge the gap between prokaryotes and eukaryotes.</title>
        <authorList>
            <person name="Spang A."/>
            <person name="Saw J.H."/>
            <person name="Jorgensen S.L."/>
            <person name="Zaremba-Niedzwiedzka K."/>
            <person name="Martijn J."/>
            <person name="Lind A.E."/>
            <person name="van Eijk R."/>
            <person name="Schleper C."/>
            <person name="Guy L."/>
            <person name="Ettema T.J."/>
        </authorList>
    </citation>
    <scope>NUCLEOTIDE SEQUENCE</scope>
</reference>
<organism evidence="1">
    <name type="scientific">marine sediment metagenome</name>
    <dbReference type="NCBI Taxonomy" id="412755"/>
    <lineage>
        <taxon>unclassified sequences</taxon>
        <taxon>metagenomes</taxon>
        <taxon>ecological metagenomes</taxon>
    </lineage>
</organism>
<name>A0A0F8YQ36_9ZZZZ</name>
<dbReference type="AlphaFoldDB" id="A0A0F8YQ36"/>
<dbReference type="EMBL" id="LAZR01052173">
    <property type="protein sequence ID" value="KKK83543.1"/>
    <property type="molecule type" value="Genomic_DNA"/>
</dbReference>
<protein>
    <submittedName>
        <fullName evidence="1">Uncharacterized protein</fullName>
    </submittedName>
</protein>
<gene>
    <name evidence="1" type="ORF">LCGC14_2792310</name>
</gene>
<comment type="caution">
    <text evidence="1">The sequence shown here is derived from an EMBL/GenBank/DDBJ whole genome shotgun (WGS) entry which is preliminary data.</text>
</comment>
<evidence type="ECO:0000313" key="1">
    <source>
        <dbReference type="EMBL" id="KKK83543.1"/>
    </source>
</evidence>
<accession>A0A0F8YQ36</accession>